<evidence type="ECO:0000256" key="6">
    <source>
        <dbReference type="ARBA" id="ARBA00023040"/>
    </source>
</evidence>
<dbReference type="InterPro" id="IPR001499">
    <property type="entry name" value="GPCR_STE3"/>
</dbReference>
<sequence length="405" mass="45844">MADPMYPLFPILVFITFIITLIPLPWHLQQWNAGTCLFMLWTSSVCLVLFTNSVVWSGNTANVAPVWCDISSQIIIASNAGLAASTVCISRRLYCITALRGAYATKAERRRALGEDLSISIGIPLAVCVSHLIVQPYRFQIIEDVGCYPSTYDSLLAYLLYYIWSIAMGFVALFYGCLALRQFHLRRAEISKLKPMKSINNDTSSTTEFLTVSRYIRLFILALIHVLCTIPVGIYYIYVSATQMAIAIAQGEPRRDWTKIQYIPSSVWRSDATMYSCIEINRWMPVFCGVVFFGIFGFASEARGRYKLWWRCIVNRIHGRGGGEVFAHKLRSSWRWTPKSNRDSQLSGSEADKSSKHLLSHQHQNSYSSTFKPGVPMTPDPIMPHSSFLEYDDVELRPVSSSDSD</sequence>
<evidence type="ECO:0000256" key="1">
    <source>
        <dbReference type="ARBA" id="ARBA00004141"/>
    </source>
</evidence>
<evidence type="ECO:0000313" key="13">
    <source>
        <dbReference type="Proteomes" id="UP000054988"/>
    </source>
</evidence>
<feature type="transmembrane region" description="Helical" evidence="11">
    <location>
        <begin position="38"/>
        <end position="58"/>
    </location>
</feature>
<evidence type="ECO:0000256" key="11">
    <source>
        <dbReference type="SAM" id="Phobius"/>
    </source>
</evidence>
<keyword evidence="5 11" id="KW-1133">Transmembrane helix</keyword>
<evidence type="ECO:0000256" key="9">
    <source>
        <dbReference type="ARBA" id="ARBA00023224"/>
    </source>
</evidence>
<dbReference type="Pfam" id="PF02076">
    <property type="entry name" value="STE3"/>
    <property type="match status" value="1"/>
</dbReference>
<proteinExistence type="inferred from homology"/>
<dbReference type="Proteomes" id="UP000054988">
    <property type="component" value="Unassembled WGS sequence"/>
</dbReference>
<evidence type="ECO:0000256" key="4">
    <source>
        <dbReference type="ARBA" id="ARBA00022692"/>
    </source>
</evidence>
<dbReference type="AlphaFoldDB" id="A0A0W0G2T5"/>
<dbReference type="GO" id="GO:0000750">
    <property type="term" value="P:pheromone-dependent signal transduction involved in conjugation with cellular fusion"/>
    <property type="evidence" value="ECO:0007669"/>
    <property type="project" value="TreeGrafter"/>
</dbReference>
<keyword evidence="8 12" id="KW-0675">Receptor</keyword>
<comment type="caution">
    <text evidence="12">The sequence shown here is derived from an EMBL/GenBank/DDBJ whole genome shotgun (WGS) entry which is preliminary data.</text>
</comment>
<comment type="similarity">
    <text evidence="2">Belongs to the G-protein coupled receptor 4 family.</text>
</comment>
<dbReference type="PRINTS" id="PR00901">
    <property type="entry name" value="PHEROMONEBAR"/>
</dbReference>
<accession>A0A0W0G2T5</accession>
<dbReference type="GO" id="GO:0004934">
    <property type="term" value="F:mating-type alpha-factor pheromone receptor activity"/>
    <property type="evidence" value="ECO:0007669"/>
    <property type="project" value="InterPro"/>
</dbReference>
<protein>
    <submittedName>
        <fullName evidence="12">Putative STE3-like pheromone receptor STE3_Mr10</fullName>
    </submittedName>
</protein>
<dbReference type="GO" id="GO:0005886">
    <property type="term" value="C:plasma membrane"/>
    <property type="evidence" value="ECO:0007669"/>
    <property type="project" value="TreeGrafter"/>
</dbReference>
<dbReference type="EMBL" id="LATX01001291">
    <property type="protein sequence ID" value="KTB42879.1"/>
    <property type="molecule type" value="Genomic_DNA"/>
</dbReference>
<gene>
    <name evidence="12" type="ORF">WG66_4538</name>
</gene>
<feature type="transmembrane region" description="Helical" evidence="11">
    <location>
        <begin position="117"/>
        <end position="139"/>
    </location>
</feature>
<comment type="subcellular location">
    <subcellularLocation>
        <location evidence="1">Membrane</location>
        <topology evidence="1">Multi-pass membrane protein</topology>
    </subcellularLocation>
</comment>
<evidence type="ECO:0000256" key="10">
    <source>
        <dbReference type="SAM" id="MobiDB-lite"/>
    </source>
</evidence>
<keyword evidence="4 11" id="KW-0812">Transmembrane</keyword>
<reference evidence="12 13" key="1">
    <citation type="submission" date="2015-12" db="EMBL/GenBank/DDBJ databases">
        <title>Draft genome sequence of Moniliophthora roreri, the causal agent of frosty pod rot of cacao.</title>
        <authorList>
            <person name="Aime M.C."/>
            <person name="Diaz-Valderrama J.R."/>
            <person name="Kijpornyongpan T."/>
            <person name="Phillips-Mora W."/>
        </authorList>
    </citation>
    <scope>NUCLEOTIDE SEQUENCE [LARGE SCALE GENOMIC DNA]</scope>
    <source>
        <strain evidence="12 13">MCA 2952</strain>
    </source>
</reference>
<name>A0A0W0G2T5_MONRR</name>
<organism evidence="12 13">
    <name type="scientific">Moniliophthora roreri</name>
    <name type="common">Frosty pod rot fungus</name>
    <name type="synonym">Monilia roreri</name>
    <dbReference type="NCBI Taxonomy" id="221103"/>
    <lineage>
        <taxon>Eukaryota</taxon>
        <taxon>Fungi</taxon>
        <taxon>Dikarya</taxon>
        <taxon>Basidiomycota</taxon>
        <taxon>Agaricomycotina</taxon>
        <taxon>Agaricomycetes</taxon>
        <taxon>Agaricomycetidae</taxon>
        <taxon>Agaricales</taxon>
        <taxon>Marasmiineae</taxon>
        <taxon>Marasmiaceae</taxon>
        <taxon>Moniliophthora</taxon>
    </lineage>
</organism>
<evidence type="ECO:0000256" key="5">
    <source>
        <dbReference type="ARBA" id="ARBA00022989"/>
    </source>
</evidence>
<dbReference type="PANTHER" id="PTHR28097:SF1">
    <property type="entry name" value="PHEROMONE A FACTOR RECEPTOR"/>
    <property type="match status" value="1"/>
</dbReference>
<dbReference type="eggNOG" id="ENOG502S44N">
    <property type="taxonomic scope" value="Eukaryota"/>
</dbReference>
<evidence type="ECO:0000256" key="7">
    <source>
        <dbReference type="ARBA" id="ARBA00023136"/>
    </source>
</evidence>
<keyword evidence="3" id="KW-0589">Pheromone response</keyword>
<evidence type="ECO:0000256" key="2">
    <source>
        <dbReference type="ARBA" id="ARBA00011085"/>
    </source>
</evidence>
<dbReference type="PRINTS" id="PR00899">
    <property type="entry name" value="GPCRSTE3"/>
</dbReference>
<feature type="transmembrane region" description="Helical" evidence="11">
    <location>
        <begin position="218"/>
        <end position="238"/>
    </location>
</feature>
<dbReference type="CDD" id="cd14966">
    <property type="entry name" value="7tmD_STE3"/>
    <property type="match status" value="1"/>
</dbReference>
<evidence type="ECO:0000256" key="8">
    <source>
        <dbReference type="ARBA" id="ARBA00023170"/>
    </source>
</evidence>
<evidence type="ECO:0000256" key="3">
    <source>
        <dbReference type="ARBA" id="ARBA00022507"/>
    </source>
</evidence>
<keyword evidence="6" id="KW-0297">G-protein coupled receptor</keyword>
<keyword evidence="7 11" id="KW-0472">Membrane</keyword>
<dbReference type="PANTHER" id="PTHR28097">
    <property type="entry name" value="PHEROMONE A FACTOR RECEPTOR"/>
    <property type="match status" value="1"/>
</dbReference>
<feature type="transmembrane region" description="Helical" evidence="11">
    <location>
        <begin position="70"/>
        <end position="90"/>
    </location>
</feature>
<evidence type="ECO:0000313" key="12">
    <source>
        <dbReference type="EMBL" id="KTB42879.1"/>
    </source>
</evidence>
<keyword evidence="9" id="KW-0807">Transducer</keyword>
<dbReference type="InterPro" id="IPR000481">
    <property type="entry name" value="GPCR_Pheromne_B_alpha_rcpt"/>
</dbReference>
<feature type="transmembrane region" description="Helical" evidence="11">
    <location>
        <begin position="159"/>
        <end position="180"/>
    </location>
</feature>
<feature type="transmembrane region" description="Helical" evidence="11">
    <location>
        <begin position="280"/>
        <end position="299"/>
    </location>
</feature>
<feature type="transmembrane region" description="Helical" evidence="11">
    <location>
        <begin position="6"/>
        <end position="26"/>
    </location>
</feature>
<feature type="compositionally biased region" description="Polar residues" evidence="10">
    <location>
        <begin position="361"/>
        <end position="371"/>
    </location>
</feature>
<feature type="region of interest" description="Disordered" evidence="10">
    <location>
        <begin position="361"/>
        <end position="386"/>
    </location>
</feature>